<dbReference type="GO" id="GO:0016491">
    <property type="term" value="F:oxidoreductase activity"/>
    <property type="evidence" value="ECO:0007669"/>
    <property type="project" value="TreeGrafter"/>
</dbReference>
<proteinExistence type="predicted"/>
<dbReference type="InterPro" id="IPR011989">
    <property type="entry name" value="ARM-like"/>
</dbReference>
<dbReference type="InterPro" id="IPR004155">
    <property type="entry name" value="PBS_lyase_HEAT"/>
</dbReference>
<dbReference type="InterPro" id="IPR016024">
    <property type="entry name" value="ARM-type_fold"/>
</dbReference>
<evidence type="ECO:0000313" key="1">
    <source>
        <dbReference type="EMBL" id="OGL41827.1"/>
    </source>
</evidence>
<dbReference type="PANTHER" id="PTHR12697:SF5">
    <property type="entry name" value="DEOXYHYPUSINE HYDROXYLASE"/>
    <property type="match status" value="1"/>
</dbReference>
<comment type="caution">
    <text evidence="1">The sequence shown here is derived from an EMBL/GenBank/DDBJ whole genome shotgun (WGS) entry which is preliminary data.</text>
</comment>
<dbReference type="EMBL" id="MGDD01000339">
    <property type="protein sequence ID" value="OGL41827.1"/>
    <property type="molecule type" value="Genomic_DNA"/>
</dbReference>
<sequence>MKFYRFLGIVIIFIHLIIFPCCAKKTDQEKKPSKQSEVSQQSGDVASLVQQLTKSRELRTEARKKLISLGKAATAGLISYKESSEFTIRWEIANILGSTKDPAGLDTLINFVLRDENPHVRWRSIWALSQHDDPSIGERFRSYFNDGNKTIRWNAAVGGSMFSVKETLPILKEGLSSPDDFTAWEAVNALSRIFDQESVKLLIPILEGSVERVRRESVLSLGKMKYPEARDLLIKYLSDKDPGVRWRSAMSLANYSDPSVRKALENQLKVEKDTETISQIQKSLQKYNDIKQGQKK</sequence>
<dbReference type="SUPFAM" id="SSF48371">
    <property type="entry name" value="ARM repeat"/>
    <property type="match status" value="1"/>
</dbReference>
<name>A0A1F7RLS1_9BACT</name>
<dbReference type="PANTHER" id="PTHR12697">
    <property type="entry name" value="PBS LYASE HEAT-LIKE PROTEIN"/>
    <property type="match status" value="1"/>
</dbReference>
<accession>A0A1F7RLS1</accession>
<evidence type="ECO:0000313" key="2">
    <source>
        <dbReference type="Proteomes" id="UP000179266"/>
    </source>
</evidence>
<dbReference type="AlphaFoldDB" id="A0A1F7RLS1"/>
<gene>
    <name evidence="1" type="ORF">A2161_18665</name>
</gene>
<protein>
    <recommendedName>
        <fullName evidence="3">HEAT repeat domain-containing protein</fullName>
    </recommendedName>
</protein>
<dbReference type="Proteomes" id="UP000179266">
    <property type="component" value="Unassembled WGS sequence"/>
</dbReference>
<organism evidence="1 2">
    <name type="scientific">Candidatus Schekmanbacteria bacterium RBG_13_48_7</name>
    <dbReference type="NCBI Taxonomy" id="1817878"/>
    <lineage>
        <taxon>Bacteria</taxon>
        <taxon>Candidatus Schekmaniibacteriota</taxon>
    </lineage>
</organism>
<dbReference type="Pfam" id="PF13646">
    <property type="entry name" value="HEAT_2"/>
    <property type="match status" value="2"/>
</dbReference>
<dbReference type="Gene3D" id="1.25.10.10">
    <property type="entry name" value="Leucine-rich Repeat Variant"/>
    <property type="match status" value="1"/>
</dbReference>
<dbReference type="SMART" id="SM00567">
    <property type="entry name" value="EZ_HEAT"/>
    <property type="match status" value="5"/>
</dbReference>
<reference evidence="1 2" key="1">
    <citation type="journal article" date="2016" name="Nat. Commun.">
        <title>Thousands of microbial genomes shed light on interconnected biogeochemical processes in an aquifer system.</title>
        <authorList>
            <person name="Anantharaman K."/>
            <person name="Brown C.T."/>
            <person name="Hug L.A."/>
            <person name="Sharon I."/>
            <person name="Castelle C.J."/>
            <person name="Probst A.J."/>
            <person name="Thomas B.C."/>
            <person name="Singh A."/>
            <person name="Wilkins M.J."/>
            <person name="Karaoz U."/>
            <person name="Brodie E.L."/>
            <person name="Williams K.H."/>
            <person name="Hubbard S.S."/>
            <person name="Banfield J.F."/>
        </authorList>
    </citation>
    <scope>NUCLEOTIDE SEQUENCE [LARGE SCALE GENOMIC DNA]</scope>
</reference>
<evidence type="ECO:0008006" key="3">
    <source>
        <dbReference type="Google" id="ProtNLM"/>
    </source>
</evidence>